<dbReference type="AlphaFoldDB" id="Q1UZM9"/>
<dbReference type="PROSITE" id="PS51192">
    <property type="entry name" value="HELICASE_ATP_BIND_1"/>
    <property type="match status" value="1"/>
</dbReference>
<accession>Q1UZM9</accession>
<dbReference type="GO" id="GO:0016787">
    <property type="term" value="F:hydrolase activity"/>
    <property type="evidence" value="ECO:0007669"/>
    <property type="project" value="InterPro"/>
</dbReference>
<evidence type="ECO:0000259" key="2">
    <source>
        <dbReference type="PROSITE" id="PS51194"/>
    </source>
</evidence>
<dbReference type="InterPro" id="IPR001650">
    <property type="entry name" value="Helicase_C-like"/>
</dbReference>
<dbReference type="Proteomes" id="UP000005306">
    <property type="component" value="Unassembled WGS sequence"/>
</dbReference>
<comment type="caution">
    <text evidence="3">The sequence shown here is derived from an EMBL/GenBank/DDBJ whole genome shotgun (WGS) entry which is preliminary data.</text>
</comment>
<dbReference type="PANTHER" id="PTHR47396:SF1">
    <property type="entry name" value="ATP-DEPENDENT HELICASE IRC3-RELATED"/>
    <property type="match status" value="1"/>
</dbReference>
<feature type="domain" description="Helicase ATP-binding" evidence="1">
    <location>
        <begin position="164"/>
        <end position="337"/>
    </location>
</feature>
<dbReference type="InterPro" id="IPR027417">
    <property type="entry name" value="P-loop_NTPase"/>
</dbReference>
<evidence type="ECO:0000313" key="3">
    <source>
        <dbReference type="EMBL" id="EAS84162.1"/>
    </source>
</evidence>
<proteinExistence type="predicted"/>
<feature type="domain" description="Helicase C-terminal" evidence="2">
    <location>
        <begin position="408"/>
        <end position="553"/>
    </location>
</feature>
<dbReference type="InterPro" id="IPR050742">
    <property type="entry name" value="Helicase_Restrict-Modif_Enz"/>
</dbReference>
<name>Q1UZM9_PELU1</name>
<organism evidence="3 4">
    <name type="scientific">Pelagibacter ubique (strain HTCC1002)</name>
    <dbReference type="NCBI Taxonomy" id="314261"/>
    <lineage>
        <taxon>Bacteria</taxon>
        <taxon>Pseudomonadati</taxon>
        <taxon>Pseudomonadota</taxon>
        <taxon>Alphaproteobacteria</taxon>
        <taxon>Candidatus Pelagibacterales</taxon>
        <taxon>Candidatus Pelagibacteraceae</taxon>
        <taxon>Candidatus Pelagibacter</taxon>
    </lineage>
</organism>
<evidence type="ECO:0000259" key="1">
    <source>
        <dbReference type="PROSITE" id="PS51192"/>
    </source>
</evidence>
<dbReference type="InterPro" id="IPR006935">
    <property type="entry name" value="Helicase/UvrB_N"/>
</dbReference>
<dbReference type="PROSITE" id="PS51194">
    <property type="entry name" value="HELICASE_CTER"/>
    <property type="match status" value="1"/>
</dbReference>
<dbReference type="SMART" id="SM00487">
    <property type="entry name" value="DEXDc"/>
    <property type="match status" value="1"/>
</dbReference>
<dbReference type="GO" id="GO:0005829">
    <property type="term" value="C:cytosol"/>
    <property type="evidence" value="ECO:0007669"/>
    <property type="project" value="TreeGrafter"/>
</dbReference>
<dbReference type="Gene3D" id="3.40.50.300">
    <property type="entry name" value="P-loop containing nucleotide triphosphate hydrolases"/>
    <property type="match status" value="2"/>
</dbReference>
<dbReference type="PANTHER" id="PTHR47396">
    <property type="entry name" value="TYPE I RESTRICTION ENZYME ECOKI R PROTEIN"/>
    <property type="match status" value="1"/>
</dbReference>
<evidence type="ECO:0000313" key="4">
    <source>
        <dbReference type="Proteomes" id="UP000005306"/>
    </source>
</evidence>
<dbReference type="HOGENOM" id="CLU_034931_0_0_5"/>
<dbReference type="Pfam" id="PF00271">
    <property type="entry name" value="Helicase_C"/>
    <property type="match status" value="1"/>
</dbReference>
<gene>
    <name evidence="3" type="ORF">PU1002_00530</name>
</gene>
<protein>
    <submittedName>
        <fullName evidence="3">Type III restriction enzyme, res subunit</fullName>
    </submittedName>
</protein>
<dbReference type="InterPro" id="IPR014001">
    <property type="entry name" value="Helicase_ATP-bd"/>
</dbReference>
<dbReference type="Pfam" id="PF04851">
    <property type="entry name" value="ResIII"/>
    <property type="match status" value="1"/>
</dbReference>
<reference evidence="3 4" key="1">
    <citation type="submission" date="2006-04" db="EMBL/GenBank/DDBJ databases">
        <authorList>
            <person name="Giovannoni S.J."/>
            <person name="Cho J.-C."/>
            <person name="Ferriera S."/>
            <person name="Johnson J."/>
            <person name="Kravitz S."/>
            <person name="Halpern A."/>
            <person name="Remington K."/>
            <person name="Beeson K."/>
            <person name="Tran B."/>
            <person name="Rogers Y.-H."/>
            <person name="Friedman R."/>
            <person name="Venter J.C."/>
        </authorList>
    </citation>
    <scope>NUCLEOTIDE SEQUENCE [LARGE SCALE GENOMIC DNA]</scope>
    <source>
        <strain evidence="3 4">HTCC1002</strain>
    </source>
</reference>
<dbReference type="GO" id="GO:0003677">
    <property type="term" value="F:DNA binding"/>
    <property type="evidence" value="ECO:0007669"/>
    <property type="project" value="InterPro"/>
</dbReference>
<dbReference type="GO" id="GO:0005524">
    <property type="term" value="F:ATP binding"/>
    <property type="evidence" value="ECO:0007669"/>
    <property type="project" value="InterPro"/>
</dbReference>
<dbReference type="SUPFAM" id="SSF52540">
    <property type="entry name" value="P-loop containing nucleoside triphosphate hydrolases"/>
    <property type="match status" value="1"/>
</dbReference>
<sequence>MSNSPWKKFSSEQLQTYIGINTLEELTYYLPLLRSQEFNESDLYKKNNLATIFNAFSGVDYLEKKEFRKDYFSSLDDETLKKILPLFFAEGHKFSREKVIDSCSNLKWERNPETERLTKILNIDESLLPDKKESIPEIISNFETIYPFKSLKEYQSTVSFKAIDELKNSASRFVIQMPTGSGKTRVAMEVISQFVNESDKDVKVLWLAHQKELCSQAFQCFIEVWSHLKLKKLDLYRLWDDGDKTLLPNKLNNNSLIIGNFQKLYSEITKSPEKFESINNSLDLIIIDEAHKAIAPTYKKVVDNLSSIKTKVIGLTATPGRSIHNEESNKSLSDFFHNKIITIPDKPQGVISYLRDAKVLSRAIYDRIHTEEKITLSKKQREYMEQFLELPPQILKQLTNDKVRNFELLKKIDLQIKSNPDAKILFFGLNIVHSKFICAILNTLGIKASHVDGKTSLNRRASILDSFKKGELNVLCNERLMSTGFDAPKTDTIVIARPTFSIVLYSQIIGRGLRGPAIGGTEKCTIIDVKDNIIGFSDHDFVYEYFDEYFENI</sequence>
<dbReference type="SMART" id="SM00490">
    <property type="entry name" value="HELICc"/>
    <property type="match status" value="1"/>
</dbReference>
<dbReference type="EMBL" id="AAPV01000002">
    <property type="protein sequence ID" value="EAS84162.1"/>
    <property type="molecule type" value="Genomic_DNA"/>
</dbReference>
<dbReference type="RefSeq" id="WP_006996749.1">
    <property type="nucleotide sequence ID" value="NZ_CH724130.1"/>
</dbReference>